<evidence type="ECO:0000313" key="2">
    <source>
        <dbReference type="Proteomes" id="UP000319619"/>
    </source>
</evidence>
<reference evidence="1 2" key="1">
    <citation type="submission" date="2017-06" db="EMBL/GenBank/DDBJ databases">
        <title>Novel microbial phyla capable of carbon fixation and sulfur reduction in deep-sea sediments.</title>
        <authorList>
            <person name="Huang J."/>
            <person name="Baker B."/>
            <person name="Wang Y."/>
        </authorList>
    </citation>
    <scope>NUCLEOTIDE SEQUENCE [LARGE SCALE GENOMIC DNA]</scope>
    <source>
        <strain evidence="1">B3_LCP</strain>
    </source>
</reference>
<evidence type="ECO:0000313" key="1">
    <source>
        <dbReference type="EMBL" id="TKJ38531.1"/>
    </source>
</evidence>
<protein>
    <submittedName>
        <fullName evidence="1">Uncharacterized protein</fullName>
    </submittedName>
</protein>
<proteinExistence type="predicted"/>
<organism evidence="1 2">
    <name type="scientific">candidate division LCP-89 bacterium B3_LCP</name>
    <dbReference type="NCBI Taxonomy" id="2012998"/>
    <lineage>
        <taxon>Bacteria</taxon>
        <taxon>Pseudomonadati</taxon>
        <taxon>Bacteria division LCP-89</taxon>
    </lineage>
</organism>
<accession>A0A532UUD6</accession>
<gene>
    <name evidence="1" type="ORF">CEE37_12245</name>
</gene>
<dbReference type="AlphaFoldDB" id="A0A532UUD6"/>
<name>A0A532UUD6_UNCL8</name>
<sequence>MLVIDKLKIHLPAQMRNRADIIARLVAQELTSTSQKSEITISELRTPAVQVHSSFTDNQIARCISTEIQTQINQLSVESC</sequence>
<dbReference type="Proteomes" id="UP000319619">
    <property type="component" value="Unassembled WGS sequence"/>
</dbReference>
<comment type="caution">
    <text evidence="1">The sequence shown here is derived from an EMBL/GenBank/DDBJ whole genome shotgun (WGS) entry which is preliminary data.</text>
</comment>
<dbReference type="EMBL" id="NJBN01000009">
    <property type="protein sequence ID" value="TKJ38531.1"/>
    <property type="molecule type" value="Genomic_DNA"/>
</dbReference>